<accession>A0A3B9IFT6</accession>
<dbReference type="InterPro" id="IPR038622">
    <property type="entry name" value="CDPS_sf"/>
</dbReference>
<reference evidence="4 5" key="1">
    <citation type="journal article" date="2018" name="Nat. Biotechnol.">
        <title>A standardized bacterial taxonomy based on genome phylogeny substantially revises the tree of life.</title>
        <authorList>
            <person name="Parks D.H."/>
            <person name="Chuvochina M."/>
            <person name="Waite D.W."/>
            <person name="Rinke C."/>
            <person name="Skarshewski A."/>
            <person name="Chaumeil P.A."/>
            <person name="Hugenholtz P."/>
        </authorList>
    </citation>
    <scope>NUCLEOTIDE SEQUENCE [LARGE SCALE GENOMIC DNA]</scope>
    <source>
        <strain evidence="4">UBA8739</strain>
    </source>
</reference>
<comment type="similarity">
    <text evidence="1">Belongs to the CDPS family.</text>
</comment>
<dbReference type="Proteomes" id="UP000257706">
    <property type="component" value="Unassembled WGS sequence"/>
</dbReference>
<dbReference type="InterPro" id="IPR030903">
    <property type="entry name" value="CDPS"/>
</dbReference>
<sequence length="253" mass="29177">MSPSHARSFVYQTPETAKPVSSFRGDRYRAKVAFVSPVARRNSFEDETECFLGVSLQNRNFMPNRFHALTEWAARRFPRCRVLIGDRIHRITLETTLGMPPAVALTEATRLGQDFMDEHRALLDSYADRTVFDYVTCGEIQDSEVFRRHFGAIRDYFDRVPAFRASVETFGRNYHRHDWEQLTADERAWRLECSSRYFLEEFAVFATLVGQGTRVMVYPGSFSTLAEIADGAFPGILPELEQLTVVSIQLKRR</sequence>
<evidence type="ECO:0000256" key="3">
    <source>
        <dbReference type="ARBA" id="ARBA00030771"/>
    </source>
</evidence>
<evidence type="ECO:0000256" key="1">
    <source>
        <dbReference type="ARBA" id="ARBA00006034"/>
    </source>
</evidence>
<organism evidence="4 5">
    <name type="scientific">Tistrella mobilis</name>
    <dbReference type="NCBI Taxonomy" id="171437"/>
    <lineage>
        <taxon>Bacteria</taxon>
        <taxon>Pseudomonadati</taxon>
        <taxon>Pseudomonadota</taxon>
        <taxon>Alphaproteobacteria</taxon>
        <taxon>Geminicoccales</taxon>
        <taxon>Geminicoccaceae</taxon>
        <taxon>Tistrella</taxon>
    </lineage>
</organism>
<protein>
    <recommendedName>
        <fullName evidence="3">Cyclodipeptide synthase</fullName>
    </recommendedName>
</protein>
<gene>
    <name evidence="4" type="ORF">DCK97_03980</name>
</gene>
<dbReference type="Gene3D" id="3.40.50.11710">
    <property type="entry name" value="Cyclodipeptide synthase"/>
    <property type="match status" value="1"/>
</dbReference>
<evidence type="ECO:0000313" key="4">
    <source>
        <dbReference type="EMBL" id="HAE46558.1"/>
    </source>
</evidence>
<evidence type="ECO:0000313" key="5">
    <source>
        <dbReference type="Proteomes" id="UP000257706"/>
    </source>
</evidence>
<dbReference type="Pfam" id="PF16715">
    <property type="entry name" value="CDPS"/>
    <property type="match status" value="1"/>
</dbReference>
<dbReference type="EMBL" id="DMAI01000064">
    <property type="protein sequence ID" value="HAE46558.1"/>
    <property type="molecule type" value="Genomic_DNA"/>
</dbReference>
<dbReference type="AlphaFoldDB" id="A0A3B9IFT6"/>
<dbReference type="NCBIfam" id="TIGR04539">
    <property type="entry name" value="tRNA_cyclodipep"/>
    <property type="match status" value="1"/>
</dbReference>
<evidence type="ECO:0000256" key="2">
    <source>
        <dbReference type="ARBA" id="ARBA00022679"/>
    </source>
</evidence>
<name>A0A3B9IFT6_9PROT</name>
<proteinExistence type="inferred from homology"/>
<dbReference type="GO" id="GO:0016755">
    <property type="term" value="F:aminoacyltransferase activity"/>
    <property type="evidence" value="ECO:0007669"/>
    <property type="project" value="InterPro"/>
</dbReference>
<keyword evidence="2" id="KW-0808">Transferase</keyword>
<comment type="caution">
    <text evidence="4">The sequence shown here is derived from an EMBL/GenBank/DDBJ whole genome shotgun (WGS) entry which is preliminary data.</text>
</comment>